<dbReference type="AlphaFoldDB" id="A0A5A7MIT5"/>
<sequence>MSFAFFQELFHERDLTSYVRAALSVGDRVQLIRMGHAQRLDPATTSLATALSVREIYDKLHAAGYDQIREIGWSNSRYKAEVWSSKGHDMTLYVNAYTGELERRKTRR</sequence>
<protein>
    <submittedName>
        <fullName evidence="1">Uncharacterized protein</fullName>
    </submittedName>
</protein>
<evidence type="ECO:0000313" key="2">
    <source>
        <dbReference type="Proteomes" id="UP000323105"/>
    </source>
</evidence>
<proteinExistence type="predicted"/>
<evidence type="ECO:0000313" key="1">
    <source>
        <dbReference type="EMBL" id="GEQ77602.1"/>
    </source>
</evidence>
<gene>
    <name evidence="1" type="ORF">CTTA_4607</name>
</gene>
<organism evidence="1 2">
    <name type="scientific">Comamonas testosteroni</name>
    <name type="common">Pseudomonas testosteroni</name>
    <dbReference type="NCBI Taxonomy" id="285"/>
    <lineage>
        <taxon>Bacteria</taxon>
        <taxon>Pseudomonadati</taxon>
        <taxon>Pseudomonadota</taxon>
        <taxon>Betaproteobacteria</taxon>
        <taxon>Burkholderiales</taxon>
        <taxon>Comamonadaceae</taxon>
        <taxon>Comamonas</taxon>
    </lineage>
</organism>
<dbReference type="Proteomes" id="UP000323105">
    <property type="component" value="Unassembled WGS sequence"/>
</dbReference>
<comment type="caution">
    <text evidence="1">The sequence shown here is derived from an EMBL/GenBank/DDBJ whole genome shotgun (WGS) entry which is preliminary data.</text>
</comment>
<accession>A0A5A7MIT5</accession>
<name>A0A5A7MIT5_COMTE</name>
<dbReference type="EMBL" id="BKBW01000015">
    <property type="protein sequence ID" value="GEQ77602.1"/>
    <property type="molecule type" value="Genomic_DNA"/>
</dbReference>
<reference evidence="1 2" key="1">
    <citation type="journal article" date="2019" name="Microbiol. Resour. Announc.">
        <title>Draft Genome Sequence of Comamonas testosteroni TA441, a Bacterium That Has a Cryptic Phenol Degradation Gene Cluster.</title>
        <authorList>
            <person name="Arai H."/>
            <person name="Ishii M."/>
        </authorList>
    </citation>
    <scope>NUCLEOTIDE SEQUENCE [LARGE SCALE GENOMIC DNA]</scope>
    <source>
        <strain evidence="1 2">TA441</strain>
    </source>
</reference>